<protein>
    <submittedName>
        <fullName evidence="1">YrzI family small protein</fullName>
    </submittedName>
</protein>
<sequence>MLLNLFFITVKISKRQFTNEEIKKAYHMEKIESHLQSVKAKQFDHQQIKFL</sequence>
<dbReference type="OrthoDB" id="2974285at2"/>
<dbReference type="RefSeq" id="WP_083388475.1">
    <property type="nucleotide sequence ID" value="NZ_CP063356.2"/>
</dbReference>
<gene>
    <name evidence="1" type="ORF">AWH56_015000</name>
</gene>
<reference evidence="1 2" key="1">
    <citation type="journal article" date="2017" name="Genome Announc.">
        <title>Draft Genome Sequences of Four Alkaliphilic Bacteria Belonging to the Anaerobacillus Genus.</title>
        <authorList>
            <person name="Bassil N.M."/>
            <person name="Lloyd J.R."/>
        </authorList>
    </citation>
    <scope>NUCLEOTIDE SEQUENCE [LARGE SCALE GENOMIC DNA]</scope>
    <source>
        <strain evidence="1 2">NB2006</strain>
    </source>
</reference>
<dbReference type="InterPro" id="IPR012655">
    <property type="entry name" value="YrzI"/>
</dbReference>
<evidence type="ECO:0000313" key="2">
    <source>
        <dbReference type="Proteomes" id="UP000180175"/>
    </source>
</evidence>
<keyword evidence="2" id="KW-1185">Reference proteome</keyword>
<dbReference type="Pfam" id="PF09501">
    <property type="entry name" value="Bac_small_YrzI"/>
    <property type="match status" value="1"/>
</dbReference>
<dbReference type="Proteomes" id="UP000180175">
    <property type="component" value="Chromosome"/>
</dbReference>
<dbReference type="EMBL" id="CP063356">
    <property type="protein sequence ID" value="QOY34049.1"/>
    <property type="molecule type" value="Genomic_DNA"/>
</dbReference>
<dbReference type="AlphaFoldDB" id="A0A7S7L428"/>
<name>A0A7S7L428_9BACI</name>
<evidence type="ECO:0000313" key="1">
    <source>
        <dbReference type="EMBL" id="QOY34049.1"/>
    </source>
</evidence>
<reference evidence="1 2" key="2">
    <citation type="journal article" date="2019" name="Int. J. Syst. Evol. Microbiol.">
        <title>Anaerobacillus isosaccharinicus sp. nov., an alkaliphilic bacterium which degrades isosaccharinic acid.</title>
        <authorList>
            <person name="Bassil N.M."/>
            <person name="Lloyd J.R."/>
        </authorList>
    </citation>
    <scope>NUCLEOTIDE SEQUENCE [LARGE SCALE GENOMIC DNA]</scope>
    <source>
        <strain evidence="1 2">NB2006</strain>
    </source>
</reference>
<dbReference type="KEGG" id="aia:AWH56_015000"/>
<accession>A0A7S7L428</accession>
<proteinExistence type="predicted"/>
<organism evidence="1 2">
    <name type="scientific">Anaerobacillus isosaccharinicus</name>
    <dbReference type="NCBI Taxonomy" id="1532552"/>
    <lineage>
        <taxon>Bacteria</taxon>
        <taxon>Bacillati</taxon>
        <taxon>Bacillota</taxon>
        <taxon>Bacilli</taxon>
        <taxon>Bacillales</taxon>
        <taxon>Bacillaceae</taxon>
        <taxon>Anaerobacillus</taxon>
    </lineage>
</organism>